<reference evidence="3" key="1">
    <citation type="journal article" date="2017" name="Nat. Ecol. Evol.">
        <title>Genome expansion and lineage-specific genetic innovations in the forest pathogenic fungi Armillaria.</title>
        <authorList>
            <person name="Sipos G."/>
            <person name="Prasanna A.N."/>
            <person name="Walter M.C."/>
            <person name="O'Connor E."/>
            <person name="Balint B."/>
            <person name="Krizsan K."/>
            <person name="Kiss B."/>
            <person name="Hess J."/>
            <person name="Varga T."/>
            <person name="Slot J."/>
            <person name="Riley R."/>
            <person name="Boka B."/>
            <person name="Rigling D."/>
            <person name="Barry K."/>
            <person name="Lee J."/>
            <person name="Mihaltcheva S."/>
            <person name="LaButti K."/>
            <person name="Lipzen A."/>
            <person name="Waldron R."/>
            <person name="Moloney N.M."/>
            <person name="Sperisen C."/>
            <person name="Kredics L."/>
            <person name="Vagvoelgyi C."/>
            <person name="Patrignani A."/>
            <person name="Fitzpatrick D."/>
            <person name="Nagy I."/>
            <person name="Doyle S."/>
            <person name="Anderson J.B."/>
            <person name="Grigoriev I.V."/>
            <person name="Gueldener U."/>
            <person name="Muensterkoetter M."/>
            <person name="Nagy L.G."/>
        </authorList>
    </citation>
    <scope>NUCLEOTIDE SEQUENCE [LARGE SCALE GENOMIC DNA]</scope>
    <source>
        <strain evidence="3">C18/9</strain>
    </source>
</reference>
<dbReference type="EMBL" id="FUEG01000054">
    <property type="protein sequence ID" value="SJL18194.1"/>
    <property type="molecule type" value="Genomic_DNA"/>
</dbReference>
<dbReference type="Proteomes" id="UP000219338">
    <property type="component" value="Unassembled WGS sequence"/>
</dbReference>
<accession>A0A284SAZ0</accession>
<feature type="compositionally biased region" description="Polar residues" evidence="1">
    <location>
        <begin position="153"/>
        <end position="164"/>
    </location>
</feature>
<protein>
    <submittedName>
        <fullName evidence="2">Uncharacterized protein</fullName>
    </submittedName>
</protein>
<sequence>MPTVSDPSLINPSASTSQMAVSSSLFEANPLANSSTLVDHQPKNGQHDPIDELEVFIPLLTTAITMESNTNDDLAIFMVDPALLNDPAIAADDLWEEILNGFMHRAFWGKTDKTRQVDKNLFHERIEGLTCTIKSIVPTQTKQPRTKPTPTTYSQNHSTLTTPPNDEIIDVDNIPVTVPYLSDPAGHPAIESENHLGRCQGYKPTIPEGKSPHLLYPFALHDSLSLPWDYEMHHGILFLRSRACTGLPLVSETLRVCEHCFALGEDQKMEGIQNRFTKGIHENSTLAYHGFGGMIDIVHWKDRQINALKLIHLNLERKLLGRAMALEDYKHLVWQIGHGNYTNVECLVRIALSQGRGIRGILEMYEAVAKGGYHPKSFTEEEEMLVVLFWRLGGVRLAEIAHRALNLPGMTTIQDRSTVPPIRPSYSLPTTNEIEKNIVSCLESIRPILESLRCLPKCIVHMVLMLDEIAVEKRI</sequence>
<evidence type="ECO:0000313" key="3">
    <source>
        <dbReference type="Proteomes" id="UP000219338"/>
    </source>
</evidence>
<keyword evidence="3" id="KW-1185">Reference proteome</keyword>
<organism evidence="2 3">
    <name type="scientific">Armillaria ostoyae</name>
    <name type="common">Armillaria root rot fungus</name>
    <dbReference type="NCBI Taxonomy" id="47428"/>
    <lineage>
        <taxon>Eukaryota</taxon>
        <taxon>Fungi</taxon>
        <taxon>Dikarya</taxon>
        <taxon>Basidiomycota</taxon>
        <taxon>Agaricomycotina</taxon>
        <taxon>Agaricomycetes</taxon>
        <taxon>Agaricomycetidae</taxon>
        <taxon>Agaricales</taxon>
        <taxon>Marasmiineae</taxon>
        <taxon>Physalacriaceae</taxon>
        <taxon>Armillaria</taxon>
    </lineage>
</organism>
<dbReference type="AlphaFoldDB" id="A0A284SAZ0"/>
<feature type="region of interest" description="Disordered" evidence="1">
    <location>
        <begin position="139"/>
        <end position="168"/>
    </location>
</feature>
<gene>
    <name evidence="2" type="ORF">ARMOST_21772</name>
</gene>
<feature type="compositionally biased region" description="Low complexity" evidence="1">
    <location>
        <begin position="139"/>
        <end position="152"/>
    </location>
</feature>
<evidence type="ECO:0000256" key="1">
    <source>
        <dbReference type="SAM" id="MobiDB-lite"/>
    </source>
</evidence>
<proteinExistence type="predicted"/>
<dbReference type="OrthoDB" id="3048541at2759"/>
<name>A0A284SAZ0_ARMOS</name>
<evidence type="ECO:0000313" key="2">
    <source>
        <dbReference type="EMBL" id="SJL18194.1"/>
    </source>
</evidence>